<dbReference type="InterPro" id="IPR008145">
    <property type="entry name" value="GK/Ca_channel_bsu"/>
</dbReference>
<reference evidence="13 14" key="1">
    <citation type="submission" date="2010-08" db="EMBL/GenBank/DDBJ databases">
        <authorList>
            <person name="Durkin A.S."/>
            <person name="Madupu R."/>
            <person name="Torralba M."/>
            <person name="Gillis M."/>
            <person name="Methe B."/>
            <person name="Sutton G."/>
            <person name="Nelson K.E."/>
        </authorList>
    </citation>
    <scope>NUCLEOTIDE SEQUENCE [LARGE SCALE GENOMIC DNA]</scope>
    <source>
        <strain evidence="13 14">PB189-T1-4</strain>
    </source>
</reference>
<evidence type="ECO:0000256" key="3">
    <source>
        <dbReference type="ARBA" id="ARBA00012961"/>
    </source>
</evidence>
<keyword evidence="5 11" id="KW-0808">Transferase</keyword>
<comment type="catalytic activity">
    <reaction evidence="10 11">
        <text>GMP + ATP = GDP + ADP</text>
        <dbReference type="Rhea" id="RHEA:20780"/>
        <dbReference type="ChEBI" id="CHEBI:30616"/>
        <dbReference type="ChEBI" id="CHEBI:58115"/>
        <dbReference type="ChEBI" id="CHEBI:58189"/>
        <dbReference type="ChEBI" id="CHEBI:456216"/>
        <dbReference type="EC" id="2.7.4.8"/>
    </reaction>
</comment>
<name>A0ABN0B1I6_9ACTN</name>
<dbReference type="RefSeq" id="WP_006303615.1">
    <property type="nucleotide sequence ID" value="NZ_AEDQ01000009.1"/>
</dbReference>
<evidence type="ECO:0000256" key="9">
    <source>
        <dbReference type="ARBA" id="ARBA00030128"/>
    </source>
</evidence>
<dbReference type="PROSITE" id="PS50052">
    <property type="entry name" value="GUANYLATE_KINASE_2"/>
    <property type="match status" value="1"/>
</dbReference>
<dbReference type="NCBIfam" id="TIGR03263">
    <property type="entry name" value="guanyl_kin"/>
    <property type="match status" value="1"/>
</dbReference>
<dbReference type="InterPro" id="IPR020590">
    <property type="entry name" value="Guanylate_kinase_CS"/>
</dbReference>
<evidence type="ECO:0000313" key="14">
    <source>
        <dbReference type="Proteomes" id="UP000004431"/>
    </source>
</evidence>
<organism evidence="13 14">
    <name type="scientific">Fannyhessea vaginae PB189-T1-4</name>
    <dbReference type="NCBI Taxonomy" id="866774"/>
    <lineage>
        <taxon>Bacteria</taxon>
        <taxon>Bacillati</taxon>
        <taxon>Actinomycetota</taxon>
        <taxon>Coriobacteriia</taxon>
        <taxon>Coriobacteriales</taxon>
        <taxon>Atopobiaceae</taxon>
        <taxon>Fannyhessea</taxon>
    </lineage>
</organism>
<dbReference type="InterPro" id="IPR027417">
    <property type="entry name" value="P-loop_NTPase"/>
</dbReference>
<evidence type="ECO:0000256" key="1">
    <source>
        <dbReference type="ARBA" id="ARBA00003531"/>
    </source>
</evidence>
<dbReference type="SMART" id="SM00072">
    <property type="entry name" value="GuKc"/>
    <property type="match status" value="1"/>
</dbReference>
<keyword evidence="14" id="KW-1185">Reference proteome</keyword>
<keyword evidence="11" id="KW-0963">Cytoplasm</keyword>
<comment type="caution">
    <text evidence="13">The sequence shown here is derived from an EMBL/GenBank/DDBJ whole genome shotgun (WGS) entry which is preliminary data.</text>
</comment>
<dbReference type="CDD" id="cd00071">
    <property type="entry name" value="GMPK"/>
    <property type="match status" value="1"/>
</dbReference>
<dbReference type="Proteomes" id="UP000004431">
    <property type="component" value="Unassembled WGS sequence"/>
</dbReference>
<dbReference type="Gene3D" id="3.30.63.10">
    <property type="entry name" value="Guanylate Kinase phosphate binding domain"/>
    <property type="match status" value="1"/>
</dbReference>
<gene>
    <name evidence="11 13" type="primary">gmk</name>
    <name evidence="13" type="ORF">HMPREF9248_0625</name>
</gene>
<keyword evidence="6 11" id="KW-0547">Nucleotide-binding</keyword>
<dbReference type="GO" id="GO:0004385">
    <property type="term" value="F:GMP kinase activity"/>
    <property type="evidence" value="ECO:0007669"/>
    <property type="project" value="UniProtKB-EC"/>
</dbReference>
<keyword evidence="8 11" id="KW-0067">ATP-binding</keyword>
<evidence type="ECO:0000256" key="2">
    <source>
        <dbReference type="ARBA" id="ARBA00005790"/>
    </source>
</evidence>
<keyword evidence="7 11" id="KW-0418">Kinase</keyword>
<evidence type="ECO:0000259" key="12">
    <source>
        <dbReference type="PROSITE" id="PS50052"/>
    </source>
</evidence>
<dbReference type="HAMAP" id="MF_00328">
    <property type="entry name" value="Guanylate_kinase"/>
    <property type="match status" value="1"/>
</dbReference>
<accession>A0ABN0B1I6</accession>
<comment type="subcellular location">
    <subcellularLocation>
        <location evidence="11">Cytoplasm</location>
    </subcellularLocation>
</comment>
<evidence type="ECO:0000256" key="5">
    <source>
        <dbReference type="ARBA" id="ARBA00022679"/>
    </source>
</evidence>
<feature type="domain" description="Guanylate kinase-like" evidence="12">
    <location>
        <begin position="5"/>
        <end position="183"/>
    </location>
</feature>
<protein>
    <recommendedName>
        <fullName evidence="4 11">Guanylate kinase</fullName>
        <ecNumber evidence="3 11">2.7.4.8</ecNumber>
    </recommendedName>
    <alternativeName>
        <fullName evidence="9 11">GMP kinase</fullName>
    </alternativeName>
</protein>
<evidence type="ECO:0000256" key="8">
    <source>
        <dbReference type="ARBA" id="ARBA00022840"/>
    </source>
</evidence>
<dbReference type="InterPro" id="IPR017665">
    <property type="entry name" value="Guanylate_kinase"/>
</dbReference>
<evidence type="ECO:0000256" key="6">
    <source>
        <dbReference type="ARBA" id="ARBA00022741"/>
    </source>
</evidence>
<proteinExistence type="inferred from homology"/>
<dbReference type="Pfam" id="PF00625">
    <property type="entry name" value="Guanylate_kin"/>
    <property type="match status" value="1"/>
</dbReference>
<evidence type="ECO:0000256" key="7">
    <source>
        <dbReference type="ARBA" id="ARBA00022777"/>
    </source>
</evidence>
<comment type="similarity">
    <text evidence="2 11">Belongs to the guanylate kinase family.</text>
</comment>
<dbReference type="EC" id="2.7.4.8" evidence="3 11"/>
<feature type="binding site" evidence="11">
    <location>
        <begin position="12"/>
        <end position="19"/>
    </location>
    <ligand>
        <name>ATP</name>
        <dbReference type="ChEBI" id="CHEBI:30616"/>
    </ligand>
</feature>
<evidence type="ECO:0000256" key="11">
    <source>
        <dbReference type="HAMAP-Rule" id="MF_00328"/>
    </source>
</evidence>
<dbReference type="PROSITE" id="PS00856">
    <property type="entry name" value="GUANYLATE_KINASE_1"/>
    <property type="match status" value="1"/>
</dbReference>
<dbReference type="PANTHER" id="PTHR23117:SF13">
    <property type="entry name" value="GUANYLATE KINASE"/>
    <property type="match status" value="1"/>
</dbReference>
<dbReference type="Gene3D" id="3.40.50.300">
    <property type="entry name" value="P-loop containing nucleotide triphosphate hydrolases"/>
    <property type="match status" value="1"/>
</dbReference>
<evidence type="ECO:0000256" key="4">
    <source>
        <dbReference type="ARBA" id="ARBA00016296"/>
    </source>
</evidence>
<sequence>METTPRLFVISGPSGAGKGTIVARIRELMPNLALTVSATTRKPRDGEVDGESYYFLSDKAFSEKVVQDAFLEWAHVHGHCYGTLKSEVERHINTGRSVIFEIDPQGAFNVKAIYPDAVLIFIMPPSLQVLKERLEHRGSEDEQSLALRLHNAAQEMQLAPRYSFTIVNDNLDKAVAKLQSIIQMCETRERN</sequence>
<comment type="function">
    <text evidence="1 11">Essential for recycling GMP and indirectly, cGMP.</text>
</comment>
<evidence type="ECO:0000256" key="10">
    <source>
        <dbReference type="ARBA" id="ARBA00048594"/>
    </source>
</evidence>
<dbReference type="PANTHER" id="PTHR23117">
    <property type="entry name" value="GUANYLATE KINASE-RELATED"/>
    <property type="match status" value="1"/>
</dbReference>
<evidence type="ECO:0000313" key="13">
    <source>
        <dbReference type="EMBL" id="EFL44607.1"/>
    </source>
</evidence>
<dbReference type="SUPFAM" id="SSF52540">
    <property type="entry name" value="P-loop containing nucleoside triphosphate hydrolases"/>
    <property type="match status" value="1"/>
</dbReference>
<dbReference type="EMBL" id="AEDQ01000009">
    <property type="protein sequence ID" value="EFL44607.1"/>
    <property type="molecule type" value="Genomic_DNA"/>
</dbReference>
<dbReference type="InterPro" id="IPR008144">
    <property type="entry name" value="Guanylate_kin-like_dom"/>
</dbReference>